<dbReference type="RefSeq" id="WP_144358804.1">
    <property type="nucleotide sequence ID" value="NZ_VMNH01000009.1"/>
</dbReference>
<sequence>MELEPDLTKISNLRTDHPSERSGLWWVIVIAIGVLTGNALSFGAQELYTQWQIKEFQVTVDAMIDKQRAQASANNKALAKQRSVDAQLQQTCNFWNDQVRQEDTKLNRQYRDTACARMNGLFR</sequence>
<dbReference type="EMBL" id="VMNH01000009">
    <property type="protein sequence ID" value="TVO75231.1"/>
    <property type="molecule type" value="Genomic_DNA"/>
</dbReference>
<keyword evidence="1" id="KW-0472">Membrane</keyword>
<protein>
    <submittedName>
        <fullName evidence="2">Uncharacterized protein</fullName>
    </submittedName>
</protein>
<keyword evidence="1" id="KW-1133">Transmembrane helix</keyword>
<dbReference type="AlphaFoldDB" id="A0A557SD23"/>
<evidence type="ECO:0000313" key="2">
    <source>
        <dbReference type="EMBL" id="TVO75231.1"/>
    </source>
</evidence>
<name>A0A557SD23_9GAMM</name>
<evidence type="ECO:0000313" key="3">
    <source>
        <dbReference type="Proteomes" id="UP000316649"/>
    </source>
</evidence>
<keyword evidence="1" id="KW-0812">Transmembrane</keyword>
<accession>A0A557SD23</accession>
<organism evidence="2 3">
    <name type="scientific">Sedimenticola selenatireducens</name>
    <dbReference type="NCBI Taxonomy" id="191960"/>
    <lineage>
        <taxon>Bacteria</taxon>
        <taxon>Pseudomonadati</taxon>
        <taxon>Pseudomonadota</taxon>
        <taxon>Gammaproteobacteria</taxon>
        <taxon>Chromatiales</taxon>
        <taxon>Sedimenticolaceae</taxon>
        <taxon>Sedimenticola</taxon>
    </lineage>
</organism>
<evidence type="ECO:0000256" key="1">
    <source>
        <dbReference type="SAM" id="Phobius"/>
    </source>
</evidence>
<keyword evidence="3" id="KW-1185">Reference proteome</keyword>
<dbReference type="OrthoDB" id="10003132at2"/>
<dbReference type="Proteomes" id="UP000316649">
    <property type="component" value="Unassembled WGS sequence"/>
</dbReference>
<comment type="caution">
    <text evidence="2">The sequence shown here is derived from an EMBL/GenBank/DDBJ whole genome shotgun (WGS) entry which is preliminary data.</text>
</comment>
<feature type="transmembrane region" description="Helical" evidence="1">
    <location>
        <begin position="23"/>
        <end position="44"/>
    </location>
</feature>
<proteinExistence type="predicted"/>
<gene>
    <name evidence="2" type="ORF">FHP88_09490</name>
</gene>
<reference evidence="2 3" key="1">
    <citation type="submission" date="2019-07" db="EMBL/GenBank/DDBJ databases">
        <title>The pathways for chlorine oxyanion respiration interact through the shared metabolite chlorate.</title>
        <authorList>
            <person name="Barnum T.P."/>
            <person name="Cheng Y."/>
            <person name="Hill K.A."/>
            <person name="Lucas L.N."/>
            <person name="Carlson H.K."/>
            <person name="Coates J.D."/>
        </authorList>
    </citation>
    <scope>NUCLEOTIDE SEQUENCE [LARGE SCALE GENOMIC DNA]</scope>
    <source>
        <strain evidence="2 3">BK-1</strain>
    </source>
</reference>